<dbReference type="InterPro" id="IPR043502">
    <property type="entry name" value="DNA/RNA_pol_sf"/>
</dbReference>
<evidence type="ECO:0000313" key="3">
    <source>
        <dbReference type="Ensembl" id="ENSCLMP00005029007.1"/>
    </source>
</evidence>
<accession>A0A8C2ZLK3</accession>
<evidence type="ECO:0000313" key="4">
    <source>
        <dbReference type="Proteomes" id="UP000694565"/>
    </source>
</evidence>
<dbReference type="GeneTree" id="ENSGT01120000274320"/>
<dbReference type="InterPro" id="IPR003309">
    <property type="entry name" value="SCAN_dom"/>
</dbReference>
<reference evidence="3" key="1">
    <citation type="submission" date="2025-08" db="UniProtKB">
        <authorList>
            <consortium name="Ensembl"/>
        </authorList>
    </citation>
    <scope>IDENTIFICATION</scope>
</reference>
<dbReference type="InterPro" id="IPR038269">
    <property type="entry name" value="SCAN_sf"/>
</dbReference>
<dbReference type="Gene3D" id="1.10.4020.10">
    <property type="entry name" value="DNA breaking-rejoining enzymes"/>
    <property type="match status" value="1"/>
</dbReference>
<dbReference type="AlphaFoldDB" id="A0A8C2ZLK3"/>
<feature type="domain" description="SCAN box" evidence="2">
    <location>
        <begin position="3"/>
        <end position="81"/>
    </location>
</feature>
<dbReference type="Ensembl" id="ENSCLMT00005030328.1">
    <property type="protein sequence ID" value="ENSCLMP00005029007.1"/>
    <property type="gene ID" value="ENSCLMG00005014172.1"/>
</dbReference>
<organism evidence="3 4">
    <name type="scientific">Cyclopterus lumpus</name>
    <name type="common">Lumpsucker</name>
    <dbReference type="NCBI Taxonomy" id="8103"/>
    <lineage>
        <taxon>Eukaryota</taxon>
        <taxon>Metazoa</taxon>
        <taxon>Chordata</taxon>
        <taxon>Craniata</taxon>
        <taxon>Vertebrata</taxon>
        <taxon>Euteleostomi</taxon>
        <taxon>Actinopterygii</taxon>
        <taxon>Neopterygii</taxon>
        <taxon>Teleostei</taxon>
        <taxon>Neoteleostei</taxon>
        <taxon>Acanthomorphata</taxon>
        <taxon>Eupercaria</taxon>
        <taxon>Perciformes</taxon>
        <taxon>Cottioidei</taxon>
        <taxon>Cottales</taxon>
        <taxon>Cyclopteridae</taxon>
        <taxon>Cyclopterus</taxon>
    </lineage>
</organism>
<evidence type="ECO:0000256" key="1">
    <source>
        <dbReference type="SAM" id="MobiDB-lite"/>
    </source>
</evidence>
<dbReference type="Gene3D" id="3.10.10.10">
    <property type="entry name" value="HIV Type 1 Reverse Transcriptase, subunit A, domain 1"/>
    <property type="match status" value="1"/>
</dbReference>
<sequence>MAQRFHNWSFQSGETPLSQIHELIRVTKRWLEPDKRSPVDIVETLVMDRYLRALPYEAKRVISHQRVATATLLVEAVEQYQAAADMLRPPCRQSGVSVPAQPKVCQEPAREEVQFGPDLSPHQLQQAKEVVEGNQDVFSSLPGCTHQVKHEIRTQPGKTVNQKPYRVPEAGKRLIDKEIRKMLKLNVIEESKRVKPHHPGQQAGQISAFL</sequence>
<proteinExistence type="predicted"/>
<dbReference type="SUPFAM" id="SSF56672">
    <property type="entry name" value="DNA/RNA polymerases"/>
    <property type="match status" value="1"/>
</dbReference>
<protein>
    <recommendedName>
        <fullName evidence="2">SCAN box domain-containing protein</fullName>
    </recommendedName>
</protein>
<dbReference type="PROSITE" id="PS50804">
    <property type="entry name" value="SCAN_BOX"/>
    <property type="match status" value="1"/>
</dbReference>
<evidence type="ECO:0000259" key="2">
    <source>
        <dbReference type="PROSITE" id="PS50804"/>
    </source>
</evidence>
<dbReference type="Proteomes" id="UP000694565">
    <property type="component" value="Unplaced"/>
</dbReference>
<dbReference type="Pfam" id="PF02023">
    <property type="entry name" value="SCAN"/>
    <property type="match status" value="1"/>
</dbReference>
<keyword evidence="4" id="KW-1185">Reference proteome</keyword>
<name>A0A8C2ZLK3_CYCLU</name>
<dbReference type="SUPFAM" id="SSF47353">
    <property type="entry name" value="Retrovirus capsid dimerization domain-like"/>
    <property type="match status" value="1"/>
</dbReference>
<reference evidence="3" key="2">
    <citation type="submission" date="2025-09" db="UniProtKB">
        <authorList>
            <consortium name="Ensembl"/>
        </authorList>
    </citation>
    <scope>IDENTIFICATION</scope>
</reference>
<feature type="region of interest" description="Disordered" evidence="1">
    <location>
        <begin position="191"/>
        <end position="210"/>
    </location>
</feature>